<organism evidence="2">
    <name type="scientific">Arion vulgaris</name>
    <dbReference type="NCBI Taxonomy" id="1028688"/>
    <lineage>
        <taxon>Eukaryota</taxon>
        <taxon>Metazoa</taxon>
        <taxon>Spiralia</taxon>
        <taxon>Lophotrochozoa</taxon>
        <taxon>Mollusca</taxon>
        <taxon>Gastropoda</taxon>
        <taxon>Heterobranchia</taxon>
        <taxon>Euthyneura</taxon>
        <taxon>Panpulmonata</taxon>
        <taxon>Eupulmonata</taxon>
        <taxon>Stylommatophora</taxon>
        <taxon>Helicina</taxon>
        <taxon>Arionoidea</taxon>
        <taxon>Arionidae</taxon>
        <taxon>Arion</taxon>
    </lineage>
</organism>
<dbReference type="AlphaFoldDB" id="A0A0B7AUJ4"/>
<accession>A0A0B7AUJ4</accession>
<name>A0A0B7AUJ4_9EUPU</name>
<feature type="non-terminal residue" evidence="2">
    <location>
        <position position="395"/>
    </location>
</feature>
<protein>
    <submittedName>
        <fullName evidence="2">Uncharacterized protein</fullName>
    </submittedName>
</protein>
<feature type="compositionally biased region" description="Polar residues" evidence="1">
    <location>
        <begin position="306"/>
        <end position="317"/>
    </location>
</feature>
<evidence type="ECO:0000313" key="2">
    <source>
        <dbReference type="EMBL" id="CEK83686.1"/>
    </source>
</evidence>
<sequence>MEKVDYRNPSFDDGSHIVMASSFDPQIQQQFTPPYKGEFQDYSSFGPPFHNHAKSGMDSQKIKTATVVSDIANRPMFSNPDIHYRNDDTNQNQHTNIYHIDGNLSNGVYHNQNSLQYSHDVNYKIPSAPIMEDIDTSILAQDGTVSPYVAESSFVPCSNPSPHTLYINGKSVGLENENIKDSRPNTEYDVVCAPLGLIEEDHIFVNTDSSEMQDYSDTSEITFVDRDTGVEYFPDGTRIPAEKSSFQKKISLSSQSEQFPKIVHAIHVKENGNHKSSRCMQPVAHPTDTMSNMDKQVKPSTRPDLKQTQSGTQCDSSRQVRHGARPKSTNQLQPDAQFNLDIDKLYKPSSQLQSYDRPNWSSQSQLCRHTNSGSQTQLYAQTNSSSNPQLYGQAN</sequence>
<reference evidence="2" key="1">
    <citation type="submission" date="2014-12" db="EMBL/GenBank/DDBJ databases">
        <title>Insight into the proteome of Arion vulgaris.</title>
        <authorList>
            <person name="Aradska J."/>
            <person name="Bulat T."/>
            <person name="Smidak R."/>
            <person name="Sarate P."/>
            <person name="Gangsoo J."/>
            <person name="Sialana F."/>
            <person name="Bilban M."/>
            <person name="Lubec G."/>
        </authorList>
    </citation>
    <scope>NUCLEOTIDE SEQUENCE</scope>
    <source>
        <tissue evidence="2">Skin</tissue>
    </source>
</reference>
<proteinExistence type="predicted"/>
<feature type="region of interest" description="Disordered" evidence="1">
    <location>
        <begin position="270"/>
        <end position="336"/>
    </location>
</feature>
<feature type="compositionally biased region" description="Basic and acidic residues" evidence="1">
    <location>
        <begin position="295"/>
        <end position="305"/>
    </location>
</feature>
<feature type="region of interest" description="Disordered" evidence="1">
    <location>
        <begin position="350"/>
        <end position="395"/>
    </location>
</feature>
<dbReference type="EMBL" id="HACG01036821">
    <property type="protein sequence ID" value="CEK83686.1"/>
    <property type="molecule type" value="Transcribed_RNA"/>
</dbReference>
<evidence type="ECO:0000256" key="1">
    <source>
        <dbReference type="SAM" id="MobiDB-lite"/>
    </source>
</evidence>
<gene>
    <name evidence="2" type="primary">ORF138514</name>
</gene>
<feature type="compositionally biased region" description="Polar residues" evidence="1">
    <location>
        <begin position="327"/>
        <end position="336"/>
    </location>
</feature>